<keyword evidence="3" id="KW-0173">Coenzyme A biosynthesis</keyword>
<dbReference type="Pfam" id="PF03630">
    <property type="entry name" value="Fumble"/>
    <property type="match status" value="1"/>
</dbReference>
<evidence type="ECO:0000313" key="5">
    <source>
        <dbReference type="EMBL" id="CAE7843531.1"/>
    </source>
</evidence>
<evidence type="ECO:0000256" key="2">
    <source>
        <dbReference type="ARBA" id="ARBA00022840"/>
    </source>
</evidence>
<keyword evidence="1" id="KW-0547">Nucleotide-binding</keyword>
<dbReference type="InterPro" id="IPR004567">
    <property type="entry name" value="Type_II_PanK"/>
</dbReference>
<dbReference type="PANTHER" id="PTHR12280">
    <property type="entry name" value="PANTOTHENATE KINASE"/>
    <property type="match status" value="1"/>
</dbReference>
<keyword evidence="6" id="KW-1185">Reference proteome</keyword>
<proteinExistence type="predicted"/>
<dbReference type="GO" id="GO:0004594">
    <property type="term" value="F:pantothenate kinase activity"/>
    <property type="evidence" value="ECO:0007669"/>
    <property type="project" value="TreeGrafter"/>
</dbReference>
<dbReference type="GO" id="GO:0005524">
    <property type="term" value="F:ATP binding"/>
    <property type="evidence" value="ECO:0007669"/>
    <property type="project" value="UniProtKB-KW"/>
</dbReference>
<dbReference type="GO" id="GO:0005829">
    <property type="term" value="C:cytosol"/>
    <property type="evidence" value="ECO:0007669"/>
    <property type="project" value="TreeGrafter"/>
</dbReference>
<dbReference type="Gene3D" id="3.30.420.40">
    <property type="match status" value="1"/>
</dbReference>
<organism evidence="5 6">
    <name type="scientific">Symbiodinium necroappetens</name>
    <dbReference type="NCBI Taxonomy" id="1628268"/>
    <lineage>
        <taxon>Eukaryota</taxon>
        <taxon>Sar</taxon>
        <taxon>Alveolata</taxon>
        <taxon>Dinophyceae</taxon>
        <taxon>Suessiales</taxon>
        <taxon>Symbiodiniaceae</taxon>
        <taxon>Symbiodinium</taxon>
    </lineage>
</organism>
<feature type="non-terminal residue" evidence="5">
    <location>
        <position position="1"/>
    </location>
</feature>
<keyword evidence="2" id="KW-0067">ATP-binding</keyword>
<feature type="non-terminal residue" evidence="5">
    <location>
        <position position="413"/>
    </location>
</feature>
<dbReference type="CDD" id="cd24086">
    <property type="entry name" value="ASKHA_NBD_PanK-II_euk"/>
    <property type="match status" value="1"/>
</dbReference>
<feature type="region of interest" description="Disordered" evidence="4">
    <location>
        <begin position="110"/>
        <end position="143"/>
    </location>
</feature>
<dbReference type="GO" id="GO:0005634">
    <property type="term" value="C:nucleus"/>
    <property type="evidence" value="ECO:0007669"/>
    <property type="project" value="TreeGrafter"/>
</dbReference>
<accession>A0A812ZW86</accession>
<dbReference type="AlphaFoldDB" id="A0A812ZW86"/>
<gene>
    <name evidence="5" type="primary">PANK2</name>
    <name evidence="5" type="ORF">SNEC2469_LOCUS25786</name>
</gene>
<comment type="caution">
    <text evidence="5">The sequence shown here is derived from an EMBL/GenBank/DDBJ whole genome shotgun (WGS) entry which is preliminary data.</text>
</comment>
<dbReference type="EMBL" id="CAJNJA010051298">
    <property type="protein sequence ID" value="CAE7843531.1"/>
    <property type="molecule type" value="Genomic_DNA"/>
</dbReference>
<dbReference type="Gene3D" id="3.30.420.510">
    <property type="match status" value="1"/>
</dbReference>
<evidence type="ECO:0000256" key="3">
    <source>
        <dbReference type="ARBA" id="ARBA00022993"/>
    </source>
</evidence>
<dbReference type="OrthoDB" id="498611at2759"/>
<dbReference type="InterPro" id="IPR043129">
    <property type="entry name" value="ATPase_NBD"/>
</dbReference>
<dbReference type="SUPFAM" id="SSF53067">
    <property type="entry name" value="Actin-like ATPase domain"/>
    <property type="match status" value="1"/>
</dbReference>
<protein>
    <submittedName>
        <fullName evidence="5">PANK2 protein</fullName>
    </submittedName>
</protein>
<name>A0A812ZW86_9DINO</name>
<evidence type="ECO:0000256" key="1">
    <source>
        <dbReference type="ARBA" id="ARBA00022741"/>
    </source>
</evidence>
<reference evidence="5" key="1">
    <citation type="submission" date="2021-02" db="EMBL/GenBank/DDBJ databases">
        <authorList>
            <person name="Dougan E. K."/>
            <person name="Rhodes N."/>
            <person name="Thang M."/>
            <person name="Chan C."/>
        </authorList>
    </citation>
    <scope>NUCLEOTIDE SEQUENCE</scope>
</reference>
<dbReference type="Proteomes" id="UP000601435">
    <property type="component" value="Unassembled WGS sequence"/>
</dbReference>
<evidence type="ECO:0000256" key="4">
    <source>
        <dbReference type="SAM" id="MobiDB-lite"/>
    </source>
</evidence>
<evidence type="ECO:0000313" key="6">
    <source>
        <dbReference type="Proteomes" id="UP000601435"/>
    </source>
</evidence>
<dbReference type="GO" id="GO:0015937">
    <property type="term" value="P:coenzyme A biosynthetic process"/>
    <property type="evidence" value="ECO:0007669"/>
    <property type="project" value="UniProtKB-KW"/>
</dbReference>
<sequence length="413" mass="44035">MDAEDNVAAANRSKTCTSVLSALQKIRDAPGHMGCDIGGSLAKMVLALPEHQAAQYRFPESFGTSGRTQNHLEMTIELHGTKFVLRFISGSTSQLEMAVAHLGDRRRDFGRRATSEPLTCDEDSDEGDRNPKPTRATSGDTGAMRAVSEVMGESPRFTRTFSSWSDEVFTSSDRPFRRMATAGGGACKFAPLFREALRVELEPVREMAAMVDGLLLLAPPQCLTGTDGTGGSSGDGTQQDIFTITEDGATITRPWPEPLFPMILVITGTGVSILRVDSAAPGDFVRVGGTACGGGTFLGLARMLTSAKSFDEALILAAEGNAQNADKLVSDIYGEEGCVTLGLPGNLTASNFGKLGEMSEAKCSERDLARSLLQMVTQQSVLLASAHAKMAGCIDRVFFAGGFVDEKNWIARK</sequence>
<dbReference type="PANTHER" id="PTHR12280:SF20">
    <property type="entry name" value="4'-PHOSPHOPANTETHEINE PHOSPHATASE"/>
    <property type="match status" value="1"/>
</dbReference>